<dbReference type="GO" id="GO:0043041">
    <property type="term" value="P:amino acid activation for nonribosomal peptide biosynthetic process"/>
    <property type="evidence" value="ECO:0007669"/>
    <property type="project" value="TreeGrafter"/>
</dbReference>
<evidence type="ECO:0000313" key="7">
    <source>
        <dbReference type="Proteomes" id="UP000663912"/>
    </source>
</evidence>
<reference evidence="6" key="2">
    <citation type="submission" date="2020-02" db="EMBL/GenBank/DDBJ databases">
        <title>Unexpected conservation and global transmission of agrobacterial virulence plasmids.</title>
        <authorList>
            <person name="Weisberg A.J."/>
            <person name="Davis E.W. II"/>
            <person name="Tabima J.R."/>
            <person name="Belcher M.S."/>
            <person name="Miller M."/>
            <person name="Kuo C.-H."/>
            <person name="Loper J.E."/>
            <person name="Grunwald N.J."/>
            <person name="Putnam M.L."/>
            <person name="Chang J.H."/>
        </authorList>
    </citation>
    <scope>NUCLEOTIDE SEQUENCE</scope>
    <source>
        <strain evidence="6">W2/73</strain>
    </source>
</reference>
<dbReference type="InterPro" id="IPR009081">
    <property type="entry name" value="PP-bd_ACP"/>
</dbReference>
<dbReference type="Gene3D" id="3.30.559.10">
    <property type="entry name" value="Chloramphenicol acetyltransferase-like domain"/>
    <property type="match status" value="1"/>
</dbReference>
<dbReference type="Pfam" id="PF00501">
    <property type="entry name" value="AMP-binding"/>
    <property type="match status" value="1"/>
</dbReference>
<dbReference type="Gene3D" id="3.40.50.1820">
    <property type="entry name" value="alpha/beta hydrolase"/>
    <property type="match status" value="1"/>
</dbReference>
<dbReference type="InterPro" id="IPR010071">
    <property type="entry name" value="AA_adenyl_dom"/>
</dbReference>
<accession>A0AAE7RAQ1</accession>
<evidence type="ECO:0000259" key="4">
    <source>
        <dbReference type="PROSITE" id="PS50075"/>
    </source>
</evidence>
<dbReference type="PROSITE" id="PS00455">
    <property type="entry name" value="AMP_BINDING"/>
    <property type="match status" value="1"/>
</dbReference>
<evidence type="ECO:0000313" key="5">
    <source>
        <dbReference type="EMBL" id="NTF38397.1"/>
    </source>
</evidence>
<dbReference type="InterPro" id="IPR045851">
    <property type="entry name" value="AMP-bd_C_sf"/>
</dbReference>
<dbReference type="InterPro" id="IPR020802">
    <property type="entry name" value="TesA-like"/>
</dbReference>
<protein>
    <submittedName>
        <fullName evidence="6">Non-ribosomal peptide synthetase</fullName>
    </submittedName>
</protein>
<dbReference type="CDD" id="cd12116">
    <property type="entry name" value="A_NRPS_Ta1_like"/>
    <property type="match status" value="1"/>
</dbReference>
<sequence>MDRHFKSHPLSVAQTGMWVKEKLSPPDLSFVLAEAIEILGPISPEIFCNALQRLSQEVDVTRLQIVEIDGKPRQIIAPYVGRDFDILDFSANPDGLEKAYDWMRAELARPLDLGEDGLWSSALIKIKEDHWIWYHRVHHILFDGFTGGLLARRQAQLYTALKRDEEPEPCDFGSLQELLDSEENYRNSVHFERDRTYWLDQMRGISPPVTLARRNDAPSGGLLRLRTTIGRDEVKRLQEEAKKLGASLPQALIATVATYYARATDCSDLTMVTMVTGRISSSVRRIPGMVANAVPLRFNVTPDISWQDMVKQASSQMMRALRYQRYRYEDIRRDLNFTRQDEQLARLGVNIEPFDYDLRFDGHAASAHNLSNGTMTDFTIFAYDRGDGGDLHVDFDANPALYTLEELEEHKARFLHLISNIISSPDQAVCDISLLLANERQRVLNDWNDTAQPIEHSTWLDLFRRQVEQRPHATAVIFEARELTYEELDKASDLWAAVLKGRGIGRGHLVAIATPRSEQMLIALLAVAKTGAAYLPLDPSDPRERLSIILEDAMPSVILSTSAACVSLPALKAPVVLLDEDPVGVTASGAFDGPEPHDTAYVIFTSGSTGRPKGVEIAHASLLNFLQAMQKLLTLKPEDRIVAVTTIAFDISALELFLPLTVGATTVITTRCVVKDPTALYRLIKHNAVSIMQATPSLWRMLLSEYPTELKGLRPLVGGEALPRDLARRMEKLGHPVINLYGPTETTVWSASMPLTGSDLDSVPIGKPICNTQLYVLDRSHQPVPPGSVGELYIGGAGVAKGYLNRPELTQERFLPNPFRNGEERMYRTGDLARWRADGVLEYLGRNDHQIKIRGFRVEPGEIEAAIISNGSIRQAVVVLREDNGKSKQLVAYLTPAPGRTIDTQHLANRLAGTLPPHMIPAVYVVMEDFPLNTNGKIDRNALPIPQVRTSQAHVAPSTDNEILLARLWCDILELETISINEDFFQLGGDSLSAASMISALSRKIDGDIAWSSFVDTPTIATFAKHLDNPRKQKTPMAPVLPIRAQGNNPPLFCIHPVMGLGWAFTSLAQYIPQDIPIFAFQADGLNKADMPASIEEMAKLYLSRMRDIQPDGPYNIVGWSFGGLVAHELARQMEQKGDDVAFLALLDSYPFMPPSGAAFNDEAVLAKVALSFLGFDENIIGDKPAFSALGDFLTQQYGLKENIFFKEILRENPAFLERLREVIMHHLDIAQHFVPGRINADIHFFSAKPATSKNLRKILNYHVEAWLPHAIGGVHRHELDCAHEEMLEQHNAEKIAAVFMRNALSKMPHLMRRRAVLPSNNTAVAVI</sequence>
<dbReference type="InterPro" id="IPR020845">
    <property type="entry name" value="AMP-binding_CS"/>
</dbReference>
<dbReference type="InterPro" id="IPR001031">
    <property type="entry name" value="Thioesterase"/>
</dbReference>
<dbReference type="InterPro" id="IPR001242">
    <property type="entry name" value="Condensation_dom"/>
</dbReference>
<dbReference type="EMBL" id="CP049207">
    <property type="protein sequence ID" value="QTG02212.1"/>
    <property type="molecule type" value="Genomic_DNA"/>
</dbReference>
<dbReference type="GO" id="GO:0009239">
    <property type="term" value="P:enterobactin biosynthetic process"/>
    <property type="evidence" value="ECO:0007669"/>
    <property type="project" value="TreeGrafter"/>
</dbReference>
<dbReference type="NCBIfam" id="TIGR01733">
    <property type="entry name" value="AA-adenyl-dom"/>
    <property type="match status" value="1"/>
</dbReference>
<keyword evidence="1" id="KW-0596">Phosphopantetheine</keyword>
<dbReference type="SUPFAM" id="SSF47336">
    <property type="entry name" value="ACP-like"/>
    <property type="match status" value="1"/>
</dbReference>
<organism evidence="6 7">
    <name type="scientific">Agrobacterium rubi</name>
    <dbReference type="NCBI Taxonomy" id="28099"/>
    <lineage>
        <taxon>Bacteria</taxon>
        <taxon>Pseudomonadati</taxon>
        <taxon>Pseudomonadota</taxon>
        <taxon>Alphaproteobacteria</taxon>
        <taxon>Hyphomicrobiales</taxon>
        <taxon>Rhizobiaceae</taxon>
        <taxon>Rhizobium/Agrobacterium group</taxon>
        <taxon>Agrobacterium</taxon>
    </lineage>
</organism>
<dbReference type="Gene3D" id="3.40.50.980">
    <property type="match status" value="2"/>
</dbReference>
<dbReference type="FunFam" id="2.30.38.10:FF:000001">
    <property type="entry name" value="Non-ribosomal peptide synthetase PvdI"/>
    <property type="match status" value="1"/>
</dbReference>
<evidence type="ECO:0000313" key="6">
    <source>
        <dbReference type="EMBL" id="QTG02212.1"/>
    </source>
</evidence>
<dbReference type="FunFam" id="3.40.50.980:FF:000001">
    <property type="entry name" value="Non-ribosomal peptide synthetase"/>
    <property type="match status" value="1"/>
</dbReference>
<dbReference type="SMART" id="SM00824">
    <property type="entry name" value="PKS_TE"/>
    <property type="match status" value="1"/>
</dbReference>
<dbReference type="KEGG" id="arui:G6M88_17415"/>
<dbReference type="GO" id="GO:0047527">
    <property type="term" value="F:2,3-dihydroxybenzoate-serine ligase activity"/>
    <property type="evidence" value="ECO:0007669"/>
    <property type="project" value="TreeGrafter"/>
</dbReference>
<dbReference type="Gene3D" id="2.30.38.10">
    <property type="entry name" value="Luciferase, Domain 3"/>
    <property type="match status" value="1"/>
</dbReference>
<dbReference type="SUPFAM" id="SSF52777">
    <property type="entry name" value="CoA-dependent acyltransferases"/>
    <property type="match status" value="2"/>
</dbReference>
<evidence type="ECO:0000256" key="1">
    <source>
        <dbReference type="ARBA" id="ARBA00022450"/>
    </source>
</evidence>
<keyword evidence="2" id="KW-0597">Phosphoprotein</keyword>
<feature type="domain" description="Carrier" evidence="4">
    <location>
        <begin position="956"/>
        <end position="1031"/>
    </location>
</feature>
<dbReference type="InterPro" id="IPR029058">
    <property type="entry name" value="AB_hydrolase_fold"/>
</dbReference>
<dbReference type="Proteomes" id="UP000822331">
    <property type="component" value="Unassembled WGS sequence"/>
</dbReference>
<dbReference type="FunFam" id="3.30.300.30:FF:000010">
    <property type="entry name" value="Enterobactin synthetase component F"/>
    <property type="match status" value="1"/>
</dbReference>
<dbReference type="InterPro" id="IPR000873">
    <property type="entry name" value="AMP-dep_synth/lig_dom"/>
</dbReference>
<dbReference type="FunFam" id="3.40.50.12780:FF:000012">
    <property type="entry name" value="Non-ribosomal peptide synthetase"/>
    <property type="match status" value="1"/>
</dbReference>
<dbReference type="Proteomes" id="UP000663912">
    <property type="component" value="Chromosome 2"/>
</dbReference>
<keyword evidence="8" id="KW-1185">Reference proteome</keyword>
<dbReference type="InterPro" id="IPR023213">
    <property type="entry name" value="CAT-like_dom_sf"/>
</dbReference>
<proteinExistence type="predicted"/>
<dbReference type="PANTHER" id="PTHR45527">
    <property type="entry name" value="NONRIBOSOMAL PEPTIDE SYNTHETASE"/>
    <property type="match status" value="1"/>
</dbReference>
<dbReference type="Gene3D" id="3.30.559.30">
    <property type="entry name" value="Nonribosomal peptide synthetase, condensation domain"/>
    <property type="match status" value="1"/>
</dbReference>
<dbReference type="GO" id="GO:0005829">
    <property type="term" value="C:cytosol"/>
    <property type="evidence" value="ECO:0007669"/>
    <property type="project" value="TreeGrafter"/>
</dbReference>
<dbReference type="GO" id="GO:0031177">
    <property type="term" value="F:phosphopantetheine binding"/>
    <property type="evidence" value="ECO:0007669"/>
    <property type="project" value="TreeGrafter"/>
</dbReference>
<dbReference type="InterPro" id="IPR025110">
    <property type="entry name" value="AMP-bd_C"/>
</dbReference>
<dbReference type="RefSeq" id="WP_065700287.1">
    <property type="nucleotide sequence ID" value="NZ_CP049207.1"/>
</dbReference>
<evidence type="ECO:0000256" key="3">
    <source>
        <dbReference type="ARBA" id="ARBA00022723"/>
    </source>
</evidence>
<dbReference type="GO" id="GO:0046872">
    <property type="term" value="F:metal ion binding"/>
    <property type="evidence" value="ECO:0007669"/>
    <property type="project" value="UniProtKB-KW"/>
</dbReference>
<reference evidence="5 8" key="1">
    <citation type="journal article" date="2020" name="Science">
        <title>Unexpected conservation and global transmission of agrobacterial virulence plasmids.</title>
        <authorList>
            <person name="Weisberg A.J."/>
            <person name="Davis E.W. 2nd"/>
            <person name="Tabima J."/>
            <person name="Belcher M.S."/>
            <person name="Miller M."/>
            <person name="Kuo C.H."/>
            <person name="Loper J.E."/>
            <person name="Grunwald N.J."/>
            <person name="Putnam M.L."/>
            <person name="Chang J.H."/>
        </authorList>
    </citation>
    <scope>NUCLEOTIDE SEQUENCE [LARGE SCALE GENOMIC DNA]</scope>
    <source>
        <strain evidence="5 8">A19/93</strain>
    </source>
</reference>
<dbReference type="GO" id="GO:0009366">
    <property type="term" value="C:enterobactin synthetase complex"/>
    <property type="evidence" value="ECO:0007669"/>
    <property type="project" value="TreeGrafter"/>
</dbReference>
<evidence type="ECO:0000313" key="8">
    <source>
        <dbReference type="Proteomes" id="UP000822331"/>
    </source>
</evidence>
<dbReference type="InterPro" id="IPR036736">
    <property type="entry name" value="ACP-like_sf"/>
</dbReference>
<dbReference type="SUPFAM" id="SSF56801">
    <property type="entry name" value="Acetyl-CoA synthetase-like"/>
    <property type="match status" value="1"/>
</dbReference>
<dbReference type="PROSITE" id="PS50075">
    <property type="entry name" value="CARRIER"/>
    <property type="match status" value="1"/>
</dbReference>
<dbReference type="Pfam" id="PF00668">
    <property type="entry name" value="Condensation"/>
    <property type="match status" value="1"/>
</dbReference>
<dbReference type="SUPFAM" id="SSF53474">
    <property type="entry name" value="alpha/beta-Hydrolases"/>
    <property type="match status" value="1"/>
</dbReference>
<dbReference type="PANTHER" id="PTHR45527:SF1">
    <property type="entry name" value="FATTY ACID SYNTHASE"/>
    <property type="match status" value="1"/>
</dbReference>
<dbReference type="Pfam" id="PF00550">
    <property type="entry name" value="PP-binding"/>
    <property type="match status" value="1"/>
</dbReference>
<dbReference type="Gene3D" id="3.30.300.30">
    <property type="match status" value="1"/>
</dbReference>
<evidence type="ECO:0000256" key="2">
    <source>
        <dbReference type="ARBA" id="ARBA00022553"/>
    </source>
</evidence>
<gene>
    <name evidence="5" type="ORF">G6L72_16970</name>
    <name evidence="6" type="ORF">G6M88_17415</name>
</gene>
<dbReference type="Pfam" id="PF13193">
    <property type="entry name" value="AMP-binding_C"/>
    <property type="match status" value="1"/>
</dbReference>
<keyword evidence="3" id="KW-0479">Metal-binding</keyword>
<dbReference type="EMBL" id="JAAMCP010000010">
    <property type="protein sequence ID" value="NTF38397.1"/>
    <property type="molecule type" value="Genomic_DNA"/>
</dbReference>
<name>A0AAE7RAQ1_9HYPH</name>
<dbReference type="Pfam" id="PF00975">
    <property type="entry name" value="Thioesterase"/>
    <property type="match status" value="1"/>
</dbReference>